<evidence type="ECO:0000256" key="6">
    <source>
        <dbReference type="SAM" id="MobiDB-lite"/>
    </source>
</evidence>
<evidence type="ECO:0000256" key="5">
    <source>
        <dbReference type="ARBA" id="ARBA00023136"/>
    </source>
</evidence>
<dbReference type="PANTHER" id="PTHR37693">
    <property type="entry name" value="PHOSPHATIDYLGLYCEROL LYSYLTRANSFERASE"/>
    <property type="match status" value="1"/>
</dbReference>
<reference evidence="8 9" key="1">
    <citation type="submission" date="2020-12" db="EMBL/GenBank/DDBJ databases">
        <title>Draft genome sequence of Halomonas pacifica strain CARE-V15.</title>
        <authorList>
            <person name="Vignesh N."/>
            <person name="Thabitha A."/>
            <person name="Saravanan R."/>
            <person name="Manigandan V."/>
        </authorList>
    </citation>
    <scope>NUCLEOTIDE SEQUENCE [LARGE SCALE GENOMIC DNA]</scope>
    <source>
        <strain evidence="8 9">CARE-V15</strain>
    </source>
</reference>
<dbReference type="RefSeq" id="WP_198057512.1">
    <property type="nucleotide sequence ID" value="NZ_JAEDAF010000006.1"/>
</dbReference>
<dbReference type="InterPro" id="IPR022791">
    <property type="entry name" value="L-PG_synthase/AglD"/>
</dbReference>
<comment type="subcellular location">
    <subcellularLocation>
        <location evidence="1">Cell membrane</location>
        <topology evidence="1">Multi-pass membrane protein</topology>
    </subcellularLocation>
</comment>
<feature type="transmembrane region" description="Helical" evidence="7">
    <location>
        <begin position="36"/>
        <end position="56"/>
    </location>
</feature>
<evidence type="ECO:0000256" key="4">
    <source>
        <dbReference type="ARBA" id="ARBA00022989"/>
    </source>
</evidence>
<evidence type="ECO:0000313" key="8">
    <source>
        <dbReference type="EMBL" id="MBH8580071.1"/>
    </source>
</evidence>
<protein>
    <submittedName>
        <fullName evidence="8">Flippase-like domain-containing protein</fullName>
    </submittedName>
</protein>
<evidence type="ECO:0000256" key="1">
    <source>
        <dbReference type="ARBA" id="ARBA00004651"/>
    </source>
</evidence>
<feature type="region of interest" description="Disordered" evidence="6">
    <location>
        <begin position="1"/>
        <end position="23"/>
    </location>
</feature>
<dbReference type="GO" id="GO:0005886">
    <property type="term" value="C:plasma membrane"/>
    <property type="evidence" value="ECO:0007669"/>
    <property type="project" value="UniProtKB-SubCell"/>
</dbReference>
<dbReference type="NCBIfam" id="TIGR00374">
    <property type="entry name" value="flippase-like domain"/>
    <property type="match status" value="1"/>
</dbReference>
<name>A0ABD4L3P8_9GAMM</name>
<evidence type="ECO:0000313" key="9">
    <source>
        <dbReference type="Proteomes" id="UP000651738"/>
    </source>
</evidence>
<keyword evidence="4 7" id="KW-1133">Transmembrane helix</keyword>
<comment type="caution">
    <text evidence="8">The sequence shown here is derived from an EMBL/GenBank/DDBJ whole genome shotgun (WGS) entry which is preliminary data.</text>
</comment>
<proteinExistence type="predicted"/>
<feature type="transmembrane region" description="Helical" evidence="7">
    <location>
        <begin position="249"/>
        <end position="271"/>
    </location>
</feature>
<accession>A0ABD4L3P8</accession>
<feature type="transmembrane region" description="Helical" evidence="7">
    <location>
        <begin position="62"/>
        <end position="86"/>
    </location>
</feature>
<evidence type="ECO:0000256" key="7">
    <source>
        <dbReference type="SAM" id="Phobius"/>
    </source>
</evidence>
<dbReference type="Pfam" id="PF03706">
    <property type="entry name" value="LPG_synthase_TM"/>
    <property type="match status" value="1"/>
</dbReference>
<keyword evidence="3 7" id="KW-0812">Transmembrane</keyword>
<evidence type="ECO:0000256" key="2">
    <source>
        <dbReference type="ARBA" id="ARBA00022475"/>
    </source>
</evidence>
<feature type="transmembrane region" description="Helical" evidence="7">
    <location>
        <begin position="326"/>
        <end position="351"/>
    </location>
</feature>
<keyword evidence="2" id="KW-1003">Cell membrane</keyword>
<evidence type="ECO:0000256" key="3">
    <source>
        <dbReference type="ARBA" id="ARBA00022692"/>
    </source>
</evidence>
<dbReference type="EMBL" id="JAEDAF010000006">
    <property type="protein sequence ID" value="MBH8580071.1"/>
    <property type="molecule type" value="Genomic_DNA"/>
</dbReference>
<feature type="transmembrane region" description="Helical" evidence="7">
    <location>
        <begin position="182"/>
        <end position="205"/>
    </location>
</feature>
<feature type="transmembrane region" description="Helical" evidence="7">
    <location>
        <begin position="157"/>
        <end position="176"/>
    </location>
</feature>
<gene>
    <name evidence="8" type="ORF">I7V36_08180</name>
</gene>
<keyword evidence="5 7" id="KW-0472">Membrane</keyword>
<sequence length="363" mass="38740">MTAPRPPCAPAARHASYDRPGHAGIATPRRSTGWRWYHLGPLALALLTPLLLPWWLGGEGTLAALAAFPLPLLALMTAIAVLCWNLNAARWRLLFSGRAGRLGQDGALALEMAAKFALCATPGGSGGAATFLLLLARRGYPPARASAIYLVDQACDLLFFALMLGLLVTATLTGAIDWPHRVLMAGALLGLGLLLGGLGLALAALPRLLRRTPWLAWPGPRRRRRLARQLLAARRTLIATLRLPPRVLAAVFALCALHWLLRYSLLYLAVLGVAGQGEALADWAWTFLVQMLAMAASQLSVLPGGAGTAELSVGALLLPLMERDQAAAAVVIWRLISYHLYLLAGAPVFAVQASRWLARPVAS</sequence>
<organism evidence="8 9">
    <name type="scientific">Bisbaumannia pacifica</name>
    <dbReference type="NCBI Taxonomy" id="77098"/>
    <lineage>
        <taxon>Bacteria</taxon>
        <taxon>Pseudomonadati</taxon>
        <taxon>Pseudomonadota</taxon>
        <taxon>Gammaproteobacteria</taxon>
        <taxon>Oceanospirillales</taxon>
        <taxon>Halomonadaceae</taxon>
        <taxon>Bisbaumannia</taxon>
    </lineage>
</organism>
<dbReference type="AlphaFoldDB" id="A0ABD4L3P8"/>
<dbReference type="Proteomes" id="UP000651738">
    <property type="component" value="Unassembled WGS sequence"/>
</dbReference>
<dbReference type="PANTHER" id="PTHR37693:SF1">
    <property type="entry name" value="INTEGRAL MEMBRANE PROTEIN"/>
    <property type="match status" value="1"/>
</dbReference>